<protein>
    <submittedName>
        <fullName evidence="1">Uncharacterized protein</fullName>
    </submittedName>
</protein>
<sequence length="136" mass="15437">QKLTPFTLASSASFTPNLHRRHTDRRSRTISKKKEFSPCPLLPPLGLCRPLLAQTSTTPHTEAYRHRGRQSCAWSLETYRSRCEPQSKGGSTLADLQQALEDYLLVLLGLVKDGSHLQYKVQFVWVNQEDDAEVEV</sequence>
<dbReference type="EMBL" id="PKMF04000170">
    <property type="protein sequence ID" value="KAK7845447.1"/>
    <property type="molecule type" value="Genomic_DNA"/>
</dbReference>
<reference evidence="1 2" key="1">
    <citation type="journal article" date="2018" name="Sci. Data">
        <title>The draft genome sequence of cork oak.</title>
        <authorList>
            <person name="Ramos A.M."/>
            <person name="Usie A."/>
            <person name="Barbosa P."/>
            <person name="Barros P.M."/>
            <person name="Capote T."/>
            <person name="Chaves I."/>
            <person name="Simoes F."/>
            <person name="Abreu I."/>
            <person name="Carrasquinho I."/>
            <person name="Faro C."/>
            <person name="Guimaraes J.B."/>
            <person name="Mendonca D."/>
            <person name="Nobrega F."/>
            <person name="Rodrigues L."/>
            <person name="Saibo N.J.M."/>
            <person name="Varela M.C."/>
            <person name="Egas C."/>
            <person name="Matos J."/>
            <person name="Miguel C.M."/>
            <person name="Oliveira M.M."/>
            <person name="Ricardo C.P."/>
            <person name="Goncalves S."/>
        </authorList>
    </citation>
    <scope>NUCLEOTIDE SEQUENCE [LARGE SCALE GENOMIC DNA]</scope>
    <source>
        <strain evidence="2">cv. HL8</strain>
    </source>
</reference>
<evidence type="ECO:0000313" key="1">
    <source>
        <dbReference type="EMBL" id="KAK7845447.1"/>
    </source>
</evidence>
<feature type="non-terminal residue" evidence="1">
    <location>
        <position position="1"/>
    </location>
</feature>
<keyword evidence="2" id="KW-1185">Reference proteome</keyword>
<dbReference type="InterPro" id="IPR038898">
    <property type="entry name" value="BROX"/>
</dbReference>
<dbReference type="AlphaFoldDB" id="A0AAW0L1D0"/>
<dbReference type="PANTHER" id="PTHR23032">
    <property type="entry name" value="BRO1 DOMAIN-CONTAINING PROTEIN BROX"/>
    <property type="match status" value="1"/>
</dbReference>
<proteinExistence type="predicted"/>
<accession>A0AAW0L1D0</accession>
<comment type="caution">
    <text evidence="1">The sequence shown here is derived from an EMBL/GenBank/DDBJ whole genome shotgun (WGS) entry which is preliminary data.</text>
</comment>
<dbReference type="Proteomes" id="UP000237347">
    <property type="component" value="Unassembled WGS sequence"/>
</dbReference>
<organism evidence="1 2">
    <name type="scientific">Quercus suber</name>
    <name type="common">Cork oak</name>
    <dbReference type="NCBI Taxonomy" id="58331"/>
    <lineage>
        <taxon>Eukaryota</taxon>
        <taxon>Viridiplantae</taxon>
        <taxon>Streptophyta</taxon>
        <taxon>Embryophyta</taxon>
        <taxon>Tracheophyta</taxon>
        <taxon>Spermatophyta</taxon>
        <taxon>Magnoliopsida</taxon>
        <taxon>eudicotyledons</taxon>
        <taxon>Gunneridae</taxon>
        <taxon>Pentapetalae</taxon>
        <taxon>rosids</taxon>
        <taxon>fabids</taxon>
        <taxon>Fagales</taxon>
        <taxon>Fagaceae</taxon>
        <taxon>Quercus</taxon>
    </lineage>
</organism>
<evidence type="ECO:0000313" key="2">
    <source>
        <dbReference type="Proteomes" id="UP000237347"/>
    </source>
</evidence>
<name>A0AAW0L1D0_QUESU</name>
<dbReference type="PANTHER" id="PTHR23032:SF13">
    <property type="entry name" value="BRO1 DOMAIN-CONTAINING PROTEIN BROX"/>
    <property type="match status" value="1"/>
</dbReference>
<gene>
    <name evidence="1" type="ORF">CFP56_009283</name>
</gene>